<name>A0A382PWI7_9ZZZZ</name>
<dbReference type="Pfam" id="PF19897">
    <property type="entry name" value="DUF6370"/>
    <property type="match status" value="1"/>
</dbReference>
<dbReference type="InterPro" id="IPR045950">
    <property type="entry name" value="DUF6370"/>
</dbReference>
<dbReference type="EMBL" id="UINC01109895">
    <property type="protein sequence ID" value="SVC77035.1"/>
    <property type="molecule type" value="Genomic_DNA"/>
</dbReference>
<evidence type="ECO:0000313" key="1">
    <source>
        <dbReference type="EMBL" id="SVC77035.1"/>
    </source>
</evidence>
<proteinExistence type="predicted"/>
<gene>
    <name evidence="1" type="ORF">METZ01_LOCUS329889</name>
</gene>
<protein>
    <submittedName>
        <fullName evidence="1">Uncharacterized protein</fullName>
    </submittedName>
</protein>
<reference evidence="1" key="1">
    <citation type="submission" date="2018-05" db="EMBL/GenBank/DDBJ databases">
        <authorList>
            <person name="Lanie J.A."/>
            <person name="Ng W.-L."/>
            <person name="Kazmierczak K.M."/>
            <person name="Andrzejewski T.M."/>
            <person name="Davidsen T.M."/>
            <person name="Wayne K.J."/>
            <person name="Tettelin H."/>
            <person name="Glass J.I."/>
            <person name="Rusch D."/>
            <person name="Podicherti R."/>
            <person name="Tsui H.-C.T."/>
            <person name="Winkler M.E."/>
        </authorList>
    </citation>
    <scope>NUCLEOTIDE SEQUENCE</scope>
</reference>
<dbReference type="AlphaFoldDB" id="A0A382PWI7"/>
<accession>A0A382PWI7</accession>
<organism evidence="1">
    <name type="scientific">marine metagenome</name>
    <dbReference type="NCBI Taxonomy" id="408172"/>
    <lineage>
        <taxon>unclassified sequences</taxon>
        <taxon>metagenomes</taxon>
        <taxon>ecological metagenomes</taxon>
    </lineage>
</organism>
<sequence length="124" mass="13591">MYKKYLIALIVSFLFMGQFVHATCGSCPGDKKDVKSAFIEEIPESGKINGKALASCGMCNFDTDDKSCGLAVKIGHHIFSVENVNIDEYSDSHAKDGFCNVVRVVNVKGKIKNNKLYADSFSVK</sequence>